<dbReference type="AlphaFoldDB" id="A0A397ZU23"/>
<dbReference type="Proteomes" id="UP000264353">
    <property type="component" value="Chromosome A3"/>
</dbReference>
<sequence length="32" mass="3827">MEKAYAAWYDKHTVFFSKRRKNSSLCAYRTAP</sequence>
<proteinExistence type="predicted"/>
<gene>
    <name evidence="1" type="ORF">BRARA_C00632</name>
</gene>
<accession>A0A397ZU23</accession>
<dbReference type="EMBL" id="CM010630">
    <property type="protein sequence ID" value="RID68478.1"/>
    <property type="molecule type" value="Genomic_DNA"/>
</dbReference>
<protein>
    <submittedName>
        <fullName evidence="1">Uncharacterized protein</fullName>
    </submittedName>
</protein>
<organism evidence="1 2">
    <name type="scientific">Brassica campestris</name>
    <name type="common">Field mustard</name>
    <dbReference type="NCBI Taxonomy" id="3711"/>
    <lineage>
        <taxon>Eukaryota</taxon>
        <taxon>Viridiplantae</taxon>
        <taxon>Streptophyta</taxon>
        <taxon>Embryophyta</taxon>
        <taxon>Tracheophyta</taxon>
        <taxon>Spermatophyta</taxon>
        <taxon>Magnoliopsida</taxon>
        <taxon>eudicotyledons</taxon>
        <taxon>Gunneridae</taxon>
        <taxon>Pentapetalae</taxon>
        <taxon>rosids</taxon>
        <taxon>malvids</taxon>
        <taxon>Brassicales</taxon>
        <taxon>Brassicaceae</taxon>
        <taxon>Brassiceae</taxon>
        <taxon>Brassica</taxon>
    </lineage>
</organism>
<name>A0A397ZU23_BRACM</name>
<evidence type="ECO:0000313" key="2">
    <source>
        <dbReference type="Proteomes" id="UP000264353"/>
    </source>
</evidence>
<evidence type="ECO:0000313" key="1">
    <source>
        <dbReference type="EMBL" id="RID68478.1"/>
    </source>
</evidence>
<reference evidence="1 2" key="1">
    <citation type="submission" date="2018-06" db="EMBL/GenBank/DDBJ databases">
        <title>WGS assembly of Brassica rapa FPsc.</title>
        <authorList>
            <person name="Bowman J."/>
            <person name="Kohchi T."/>
            <person name="Yamato K."/>
            <person name="Jenkins J."/>
            <person name="Shu S."/>
            <person name="Ishizaki K."/>
            <person name="Yamaoka S."/>
            <person name="Nishihama R."/>
            <person name="Nakamura Y."/>
            <person name="Berger F."/>
            <person name="Adam C."/>
            <person name="Aki S."/>
            <person name="Althoff F."/>
            <person name="Araki T."/>
            <person name="Arteaga-Vazquez M."/>
            <person name="Balasubrmanian S."/>
            <person name="Bauer D."/>
            <person name="Boehm C."/>
            <person name="Briginshaw L."/>
            <person name="Caballero-Perez J."/>
            <person name="Catarino B."/>
            <person name="Chen F."/>
            <person name="Chiyoda S."/>
            <person name="Chovatia M."/>
            <person name="Davies K."/>
            <person name="Delmans M."/>
            <person name="Demura T."/>
            <person name="Dierschke T."/>
            <person name="Dolan L."/>
            <person name="Dorantes-Acosta A."/>
            <person name="Eklund D."/>
            <person name="Florent S."/>
            <person name="Flores-Sandoval E."/>
            <person name="Fujiyama A."/>
            <person name="Fukuzawa H."/>
            <person name="Galik B."/>
            <person name="Grimanelli D."/>
            <person name="Grimwood J."/>
            <person name="Grossniklaus U."/>
            <person name="Hamada T."/>
            <person name="Haseloff J."/>
            <person name="Hetherington A."/>
            <person name="Higo A."/>
            <person name="Hirakawa Y."/>
            <person name="Hundley H."/>
            <person name="Ikeda Y."/>
            <person name="Inoue K."/>
            <person name="Inoue S."/>
            <person name="Ishida S."/>
            <person name="Jia Q."/>
            <person name="Kakita M."/>
            <person name="Kanazawa T."/>
            <person name="Kawai Y."/>
            <person name="Kawashima T."/>
            <person name="Kennedy M."/>
            <person name="Kinose K."/>
            <person name="Kinoshita T."/>
            <person name="Kohara Y."/>
            <person name="Koide E."/>
            <person name="Komatsu K."/>
            <person name="Kopischke S."/>
            <person name="Kubo M."/>
            <person name="Kyozuka J."/>
            <person name="Lagercrantz U."/>
            <person name="Lin S."/>
            <person name="Lindquist E."/>
            <person name="Lipzen A."/>
            <person name="Lu C."/>
            <person name="Luna E."/>
            <person name="Martienssen R."/>
            <person name="Minamino N."/>
            <person name="Mizutani M."/>
            <person name="Mizutani M."/>
            <person name="Mochizuki N."/>
            <person name="Monte I."/>
            <person name="Mosher R."/>
            <person name="Nagasaki H."/>
            <person name="Nakagami H."/>
            <person name="Naramoto S."/>
            <person name="Nishitani K."/>
            <person name="Ohtani M."/>
            <person name="Okamoto T."/>
            <person name="Okumura M."/>
            <person name="Phillips J."/>
            <person name="Pollak B."/>
            <person name="Reinders A."/>
            <person name="Roevekamp M."/>
            <person name="Sano R."/>
            <person name="Sawa S."/>
            <person name="Schmid M."/>
            <person name="Shirakawa M."/>
            <person name="Solano R."/>
            <person name="Spunde A."/>
            <person name="Suetsugu N."/>
            <person name="Sugano S."/>
            <person name="Sugiyama A."/>
            <person name="Sun R."/>
            <person name="Suzuki Y."/>
            <person name="Takenaka M."/>
            <person name="Takezawa D."/>
            <person name="Tomogane H."/>
            <person name="Tsuzuki M."/>
            <person name="Ueda T."/>
            <person name="Umeda M."/>
            <person name="Ward J."/>
            <person name="Watanabe Y."/>
            <person name="Yazaki K."/>
            <person name="Yokoyama R."/>
            <person name="Yoshitake Y."/>
            <person name="Yotsui I."/>
            <person name="Zachgo S."/>
            <person name="Schmutz J."/>
        </authorList>
    </citation>
    <scope>NUCLEOTIDE SEQUENCE [LARGE SCALE GENOMIC DNA]</scope>
    <source>
        <strain evidence="2">cv. B-3</strain>
    </source>
</reference>